<feature type="transmembrane region" description="Helical" evidence="1">
    <location>
        <begin position="325"/>
        <end position="347"/>
    </location>
</feature>
<evidence type="ECO:0000256" key="1">
    <source>
        <dbReference type="SAM" id="Phobius"/>
    </source>
</evidence>
<dbReference type="Proteomes" id="UP001515480">
    <property type="component" value="Unassembled WGS sequence"/>
</dbReference>
<protein>
    <recommendedName>
        <fullName evidence="5">Glycosyltransferase family 25 protein</fullName>
    </recommendedName>
</protein>
<keyword evidence="2" id="KW-0732">Signal</keyword>
<dbReference type="EMBL" id="JBGBPQ010000004">
    <property type="protein sequence ID" value="KAL1525941.1"/>
    <property type="molecule type" value="Genomic_DNA"/>
</dbReference>
<evidence type="ECO:0008006" key="5">
    <source>
        <dbReference type="Google" id="ProtNLM"/>
    </source>
</evidence>
<feature type="chain" id="PRO_5044329097" description="Glycosyltransferase family 25 protein" evidence="2">
    <location>
        <begin position="19"/>
        <end position="363"/>
    </location>
</feature>
<evidence type="ECO:0000313" key="4">
    <source>
        <dbReference type="Proteomes" id="UP001515480"/>
    </source>
</evidence>
<comment type="caution">
    <text evidence="3">The sequence shown here is derived from an EMBL/GenBank/DDBJ whole genome shotgun (WGS) entry which is preliminary data.</text>
</comment>
<evidence type="ECO:0000256" key="2">
    <source>
        <dbReference type="SAM" id="SignalP"/>
    </source>
</evidence>
<proteinExistence type="predicted"/>
<gene>
    <name evidence="3" type="ORF">AB1Y20_020767</name>
</gene>
<keyword evidence="1" id="KW-1133">Transmembrane helix</keyword>
<reference evidence="3 4" key="1">
    <citation type="journal article" date="2024" name="Science">
        <title>Giant polyketide synthase enzymes in the biosynthesis of giant marine polyether toxins.</title>
        <authorList>
            <person name="Fallon T.R."/>
            <person name="Shende V.V."/>
            <person name="Wierzbicki I.H."/>
            <person name="Pendleton A.L."/>
            <person name="Watervoot N.F."/>
            <person name="Auber R.P."/>
            <person name="Gonzalez D.J."/>
            <person name="Wisecaver J.H."/>
            <person name="Moore B.S."/>
        </authorList>
    </citation>
    <scope>NUCLEOTIDE SEQUENCE [LARGE SCALE GENOMIC DNA]</scope>
    <source>
        <strain evidence="3 4">12B1</strain>
    </source>
</reference>
<sequence>MAAALLSLPLLCEAVGRAHPALPTSAPAARRRIPSPPAALDVSRLPRLDWSCVDAAFLITCPETDGSNRRVDRAMAMLDAIGLSSRTEVREFARDDEDRVRGCYSSHIAILEEAARRFPAGEPCNVLVLEDNLSISPRISQDTLNAVDTFIREGTRKGGADEADLLHLAYIMYVPGLSVERLADEEHIVRLRCDADSVLGTTAYIATRRGLDAILAEHARTGFKDAIPNVMARLFPSSRYAAFPMPLHRAATVKSLVNSQLDSLRALIFQPQVYTQWERSLVGTGVSTNVLFPTLVVLVLLGTLAGGGSVASAVAASARGENVNLVFPAIGATIFTFSLGVLGYGLALAPKPPSTVNVAEAAE</sequence>
<evidence type="ECO:0000313" key="3">
    <source>
        <dbReference type="EMBL" id="KAL1525941.1"/>
    </source>
</evidence>
<keyword evidence="1" id="KW-0812">Transmembrane</keyword>
<organism evidence="3 4">
    <name type="scientific">Prymnesium parvum</name>
    <name type="common">Toxic golden alga</name>
    <dbReference type="NCBI Taxonomy" id="97485"/>
    <lineage>
        <taxon>Eukaryota</taxon>
        <taxon>Haptista</taxon>
        <taxon>Haptophyta</taxon>
        <taxon>Prymnesiophyceae</taxon>
        <taxon>Prymnesiales</taxon>
        <taxon>Prymnesiaceae</taxon>
        <taxon>Prymnesium</taxon>
    </lineage>
</organism>
<accession>A0AB34JYF0</accession>
<keyword evidence="1" id="KW-0472">Membrane</keyword>
<feature type="signal peptide" evidence="2">
    <location>
        <begin position="1"/>
        <end position="18"/>
    </location>
</feature>
<name>A0AB34JYF0_PRYPA</name>
<keyword evidence="4" id="KW-1185">Reference proteome</keyword>
<dbReference type="AlphaFoldDB" id="A0AB34JYF0"/>
<feature type="transmembrane region" description="Helical" evidence="1">
    <location>
        <begin position="290"/>
        <end position="313"/>
    </location>
</feature>